<name>A0ACC1P334_9APHY</name>
<comment type="caution">
    <text evidence="1">The sequence shown here is derived from an EMBL/GenBank/DDBJ whole genome shotgun (WGS) entry which is preliminary data.</text>
</comment>
<proteinExistence type="predicted"/>
<gene>
    <name evidence="1" type="ORF">NUW54_g10096</name>
</gene>
<dbReference type="Proteomes" id="UP001144978">
    <property type="component" value="Unassembled WGS sequence"/>
</dbReference>
<dbReference type="EMBL" id="JANSHE010003551">
    <property type="protein sequence ID" value="KAJ2985610.1"/>
    <property type="molecule type" value="Genomic_DNA"/>
</dbReference>
<protein>
    <submittedName>
        <fullName evidence="1">Uncharacterized protein</fullName>
    </submittedName>
</protein>
<evidence type="ECO:0000313" key="2">
    <source>
        <dbReference type="Proteomes" id="UP001144978"/>
    </source>
</evidence>
<sequence>MTARDPALARAAVGVAKTFGVPFMGLAGTCHQSAAEELGVPFIAGTRRPVSIFALTAYGASNVISPL</sequence>
<reference evidence="1" key="1">
    <citation type="submission" date="2022-08" db="EMBL/GenBank/DDBJ databases">
        <title>Genome Sequence of Pycnoporus sanguineus.</title>
        <authorList>
            <person name="Buettner E."/>
        </authorList>
    </citation>
    <scope>NUCLEOTIDE SEQUENCE</scope>
    <source>
        <strain evidence="1">CG-C14</strain>
    </source>
</reference>
<organism evidence="1 2">
    <name type="scientific">Trametes sanguinea</name>
    <dbReference type="NCBI Taxonomy" id="158606"/>
    <lineage>
        <taxon>Eukaryota</taxon>
        <taxon>Fungi</taxon>
        <taxon>Dikarya</taxon>
        <taxon>Basidiomycota</taxon>
        <taxon>Agaricomycotina</taxon>
        <taxon>Agaricomycetes</taxon>
        <taxon>Polyporales</taxon>
        <taxon>Polyporaceae</taxon>
        <taxon>Trametes</taxon>
    </lineage>
</organism>
<accession>A0ACC1P334</accession>
<evidence type="ECO:0000313" key="1">
    <source>
        <dbReference type="EMBL" id="KAJ2985610.1"/>
    </source>
</evidence>
<keyword evidence="2" id="KW-1185">Reference proteome</keyword>